<protein>
    <submittedName>
        <fullName evidence="1">Uncharacterized protein</fullName>
    </submittedName>
</protein>
<sequence length="95" mass="10433">MRFAEAARSLGRAARLRDLEVPTFRSPPGLAGIQRSIRRRGRTATISVVLRGRPWQAVLADMIEGIIVANRLSSSRADTVRRALWLVVDDPAVAA</sequence>
<name>A0A381RZV4_9ZZZZ</name>
<gene>
    <name evidence="1" type="ORF">METZ01_LOCUS49452</name>
</gene>
<evidence type="ECO:0000313" key="1">
    <source>
        <dbReference type="EMBL" id="SUZ96598.1"/>
    </source>
</evidence>
<proteinExistence type="predicted"/>
<dbReference type="EMBL" id="UINC01002430">
    <property type="protein sequence ID" value="SUZ96598.1"/>
    <property type="molecule type" value="Genomic_DNA"/>
</dbReference>
<dbReference type="AlphaFoldDB" id="A0A381RZV4"/>
<reference evidence="1" key="1">
    <citation type="submission" date="2018-05" db="EMBL/GenBank/DDBJ databases">
        <authorList>
            <person name="Lanie J.A."/>
            <person name="Ng W.-L."/>
            <person name="Kazmierczak K.M."/>
            <person name="Andrzejewski T.M."/>
            <person name="Davidsen T.M."/>
            <person name="Wayne K.J."/>
            <person name="Tettelin H."/>
            <person name="Glass J.I."/>
            <person name="Rusch D."/>
            <person name="Podicherti R."/>
            <person name="Tsui H.-C.T."/>
            <person name="Winkler M.E."/>
        </authorList>
    </citation>
    <scope>NUCLEOTIDE SEQUENCE</scope>
</reference>
<organism evidence="1">
    <name type="scientific">marine metagenome</name>
    <dbReference type="NCBI Taxonomy" id="408172"/>
    <lineage>
        <taxon>unclassified sequences</taxon>
        <taxon>metagenomes</taxon>
        <taxon>ecological metagenomes</taxon>
    </lineage>
</organism>
<accession>A0A381RZV4</accession>